<keyword evidence="3" id="KW-0732">Signal</keyword>
<evidence type="ECO:0000313" key="6">
    <source>
        <dbReference type="EMBL" id="MBB4104981.1"/>
    </source>
</evidence>
<dbReference type="InterPro" id="IPR000709">
    <property type="entry name" value="Leu_Ile_Val-bd"/>
</dbReference>
<accession>A0A7W6K4D9</accession>
<evidence type="ECO:0000313" key="7">
    <source>
        <dbReference type="Proteomes" id="UP000584824"/>
    </source>
</evidence>
<organism evidence="6 7">
    <name type="scientific">Allorhizobium borbori</name>
    <dbReference type="NCBI Taxonomy" id="485907"/>
    <lineage>
        <taxon>Bacteria</taxon>
        <taxon>Pseudomonadati</taxon>
        <taxon>Pseudomonadota</taxon>
        <taxon>Alphaproteobacteria</taxon>
        <taxon>Hyphomicrobiales</taxon>
        <taxon>Rhizobiaceae</taxon>
        <taxon>Rhizobium/Agrobacterium group</taxon>
        <taxon>Allorhizobium</taxon>
    </lineage>
</organism>
<evidence type="ECO:0000256" key="1">
    <source>
        <dbReference type="ARBA" id="ARBA00010062"/>
    </source>
</evidence>
<dbReference type="EMBL" id="JACIDU010000016">
    <property type="protein sequence ID" value="MBB4104981.1"/>
    <property type="molecule type" value="Genomic_DNA"/>
</dbReference>
<comment type="similarity">
    <text evidence="1">Belongs to the leucine-binding protein family.</text>
</comment>
<dbReference type="GO" id="GO:0006865">
    <property type="term" value="P:amino acid transport"/>
    <property type="evidence" value="ECO:0007669"/>
    <property type="project" value="UniProtKB-KW"/>
</dbReference>
<dbReference type="Pfam" id="PF13458">
    <property type="entry name" value="Peripla_BP_6"/>
    <property type="match status" value="1"/>
</dbReference>
<keyword evidence="4" id="KW-0029">Amino-acid transport</keyword>
<name>A0A7W6K4D9_9HYPH</name>
<dbReference type="PANTHER" id="PTHR30483">
    <property type="entry name" value="LEUCINE-SPECIFIC-BINDING PROTEIN"/>
    <property type="match status" value="1"/>
</dbReference>
<dbReference type="InterPro" id="IPR028082">
    <property type="entry name" value="Peripla_BP_I"/>
</dbReference>
<dbReference type="SUPFAM" id="SSF53822">
    <property type="entry name" value="Periplasmic binding protein-like I"/>
    <property type="match status" value="1"/>
</dbReference>
<feature type="domain" description="Leucine-binding protein" evidence="5">
    <location>
        <begin position="30"/>
        <end position="349"/>
    </location>
</feature>
<evidence type="ECO:0000259" key="5">
    <source>
        <dbReference type="Pfam" id="PF13458"/>
    </source>
</evidence>
<evidence type="ECO:0000256" key="4">
    <source>
        <dbReference type="ARBA" id="ARBA00022970"/>
    </source>
</evidence>
<reference evidence="6 7" key="1">
    <citation type="submission" date="2020-08" db="EMBL/GenBank/DDBJ databases">
        <title>Genomic Encyclopedia of Type Strains, Phase IV (KMG-IV): sequencing the most valuable type-strain genomes for metagenomic binning, comparative biology and taxonomic classification.</title>
        <authorList>
            <person name="Goeker M."/>
        </authorList>
    </citation>
    <scope>NUCLEOTIDE SEQUENCE [LARGE SCALE GENOMIC DNA]</scope>
    <source>
        <strain evidence="6 7">DSM 26385</strain>
    </source>
</reference>
<protein>
    <submittedName>
        <fullName evidence="6">Branched-chain amino acid transport system substrate-binding protein</fullName>
    </submittedName>
</protein>
<dbReference type="PANTHER" id="PTHR30483:SF38">
    <property type="entry name" value="BLR7848 PROTEIN"/>
    <property type="match status" value="1"/>
</dbReference>
<comment type="caution">
    <text evidence="6">The sequence shown here is derived from an EMBL/GenBank/DDBJ whole genome shotgun (WGS) entry which is preliminary data.</text>
</comment>
<dbReference type="AlphaFoldDB" id="A0A7W6K4D9"/>
<dbReference type="PRINTS" id="PR00337">
    <property type="entry name" value="LEUILEVALBP"/>
</dbReference>
<dbReference type="RefSeq" id="WP_183794054.1">
    <property type="nucleotide sequence ID" value="NZ_JACIDU010000016.1"/>
</dbReference>
<sequence length="377" mass="40044">MPISLTRRTVLGAMLAPAIIRPTLGHAAEPIRLGAILSATGPGAGVGLPQRNGVLLAVKAINEKGGIAGRPIELLVEDDGSNPDAAVTKANNLIFSQKVKAIIGPTLTASTLSVGGVADPEKIAVMPFTGLGLEMEKQRRSVFHMLPTQDLNARALLEFVTKNMKTRKVAVLHDSAYGNIVMTKLKEVNATYNVDFVAAEKWEVGATDVTTQAAKIKATAPDVVLVIGNSATPFRNLRQIRMNAPLMSALGTASYEYVRAMGDAADNIIFAEFLVAEDPLPYQKDFVETFHKEYDTFPKTMEASAWDAVHAVAAGIAKAGPDATPAAISDAIRGPYAGAMAKFDFSAPDLTGLSLSSYVYSKLEKGKFTRVPFTAGQ</sequence>
<dbReference type="Proteomes" id="UP000584824">
    <property type="component" value="Unassembled WGS sequence"/>
</dbReference>
<evidence type="ECO:0000256" key="2">
    <source>
        <dbReference type="ARBA" id="ARBA00022448"/>
    </source>
</evidence>
<dbReference type="InterPro" id="IPR051010">
    <property type="entry name" value="BCAA_transport"/>
</dbReference>
<keyword evidence="7" id="KW-1185">Reference proteome</keyword>
<evidence type="ECO:0000256" key="3">
    <source>
        <dbReference type="ARBA" id="ARBA00022729"/>
    </source>
</evidence>
<dbReference type="Gene3D" id="3.40.50.2300">
    <property type="match status" value="2"/>
</dbReference>
<gene>
    <name evidence="6" type="ORF">GGQ66_003564</name>
</gene>
<proteinExistence type="inferred from homology"/>
<dbReference type="InterPro" id="IPR028081">
    <property type="entry name" value="Leu-bd"/>
</dbReference>
<keyword evidence="2" id="KW-0813">Transport</keyword>